<organism evidence="3 4">
    <name type="scientific">Shewanella sairae</name>
    <dbReference type="NCBI Taxonomy" id="190310"/>
    <lineage>
        <taxon>Bacteria</taxon>
        <taxon>Pseudomonadati</taxon>
        <taxon>Pseudomonadota</taxon>
        <taxon>Gammaproteobacteria</taxon>
        <taxon>Alteromonadales</taxon>
        <taxon>Shewanellaceae</taxon>
        <taxon>Shewanella</taxon>
    </lineage>
</organism>
<sequence length="182" mass="19952">MLIDATLILSLLGSCQSSIEPQTLYKLVQVESAGNPFSINTEVPIAQQPTTKDEAIEYAKSLTNLGISYKVGLMQVPISEQGLTISTAFDSCANIKAGANKFKSCLDKATASFPDSSTNEQVQAAASCYHYGNFEDGLKKEGNQKLSYVERFSENTAQQKNEQPQPKPHTKQSEAWDVFKDF</sequence>
<protein>
    <recommendedName>
        <fullName evidence="2">Transglycosylase SLT domain-containing protein</fullName>
    </recommendedName>
</protein>
<feature type="compositionally biased region" description="Basic and acidic residues" evidence="1">
    <location>
        <begin position="171"/>
        <end position="182"/>
    </location>
</feature>
<proteinExistence type="predicted"/>
<dbReference type="Gene3D" id="1.10.530.10">
    <property type="match status" value="1"/>
</dbReference>
<dbReference type="SUPFAM" id="SSF53955">
    <property type="entry name" value="Lysozyme-like"/>
    <property type="match status" value="1"/>
</dbReference>
<dbReference type="Pfam" id="PF01464">
    <property type="entry name" value="SLT"/>
    <property type="match status" value="1"/>
</dbReference>
<dbReference type="InterPro" id="IPR008258">
    <property type="entry name" value="Transglycosylase_SLT_dom_1"/>
</dbReference>
<gene>
    <name evidence="3" type="ORF">TUM4438_31270</name>
</gene>
<dbReference type="RefSeq" id="WP_220782101.1">
    <property type="nucleotide sequence ID" value="NZ_BPEY01000062.1"/>
</dbReference>
<feature type="region of interest" description="Disordered" evidence="1">
    <location>
        <begin position="156"/>
        <end position="182"/>
    </location>
</feature>
<name>A0ABQ4PMR0_9GAMM</name>
<evidence type="ECO:0000313" key="3">
    <source>
        <dbReference type="EMBL" id="GIU48880.1"/>
    </source>
</evidence>
<feature type="domain" description="Transglycosylase SLT" evidence="2">
    <location>
        <begin position="15"/>
        <end position="145"/>
    </location>
</feature>
<evidence type="ECO:0000313" key="4">
    <source>
        <dbReference type="Proteomes" id="UP000887104"/>
    </source>
</evidence>
<comment type="caution">
    <text evidence="3">The sequence shown here is derived from an EMBL/GenBank/DDBJ whole genome shotgun (WGS) entry which is preliminary data.</text>
</comment>
<evidence type="ECO:0000256" key="1">
    <source>
        <dbReference type="SAM" id="MobiDB-lite"/>
    </source>
</evidence>
<accession>A0ABQ4PMR0</accession>
<dbReference type="Proteomes" id="UP000887104">
    <property type="component" value="Unassembled WGS sequence"/>
</dbReference>
<dbReference type="EMBL" id="BPEY01000062">
    <property type="protein sequence ID" value="GIU48880.1"/>
    <property type="molecule type" value="Genomic_DNA"/>
</dbReference>
<dbReference type="InterPro" id="IPR023346">
    <property type="entry name" value="Lysozyme-like_dom_sf"/>
</dbReference>
<reference evidence="3" key="1">
    <citation type="submission" date="2021-05" db="EMBL/GenBank/DDBJ databases">
        <title>Molecular characterization for Shewanella algae harboring chromosomal blaOXA-55-like strains isolated from clinical and environment sample.</title>
        <authorList>
            <person name="Ohama Y."/>
            <person name="Aoki K."/>
            <person name="Harada S."/>
            <person name="Moriya K."/>
            <person name="Ishii Y."/>
            <person name="Tateda K."/>
        </authorList>
    </citation>
    <scope>NUCLEOTIDE SEQUENCE</scope>
    <source>
        <strain evidence="3">JCM 11563</strain>
    </source>
</reference>
<keyword evidence="4" id="KW-1185">Reference proteome</keyword>
<evidence type="ECO:0000259" key="2">
    <source>
        <dbReference type="Pfam" id="PF01464"/>
    </source>
</evidence>